<name>A0A0C2ZSW0_9AGAM</name>
<dbReference type="InParanoid" id="A0A0C2ZSW0"/>
<evidence type="ECO:0000313" key="1">
    <source>
        <dbReference type="EMBL" id="KIM55632.1"/>
    </source>
</evidence>
<dbReference type="OrthoDB" id="2652940at2759"/>
<dbReference type="EMBL" id="KN822130">
    <property type="protein sequence ID" value="KIM55632.1"/>
    <property type="molecule type" value="Genomic_DNA"/>
</dbReference>
<accession>A0A0C2ZSW0</accession>
<gene>
    <name evidence="1" type="ORF">SCLCIDRAFT_30182</name>
</gene>
<dbReference type="AlphaFoldDB" id="A0A0C2ZSW0"/>
<dbReference type="HOGENOM" id="CLU_105528_0_0_1"/>
<evidence type="ECO:0000313" key="2">
    <source>
        <dbReference type="Proteomes" id="UP000053989"/>
    </source>
</evidence>
<reference evidence="2" key="2">
    <citation type="submission" date="2015-01" db="EMBL/GenBank/DDBJ databases">
        <title>Evolutionary Origins and Diversification of the Mycorrhizal Mutualists.</title>
        <authorList>
            <consortium name="DOE Joint Genome Institute"/>
            <consortium name="Mycorrhizal Genomics Consortium"/>
            <person name="Kohler A."/>
            <person name="Kuo A."/>
            <person name="Nagy L.G."/>
            <person name="Floudas D."/>
            <person name="Copeland A."/>
            <person name="Barry K.W."/>
            <person name="Cichocki N."/>
            <person name="Veneault-Fourrey C."/>
            <person name="LaButti K."/>
            <person name="Lindquist E.A."/>
            <person name="Lipzen A."/>
            <person name="Lundell T."/>
            <person name="Morin E."/>
            <person name="Murat C."/>
            <person name="Riley R."/>
            <person name="Ohm R."/>
            <person name="Sun H."/>
            <person name="Tunlid A."/>
            <person name="Henrissat B."/>
            <person name="Grigoriev I.V."/>
            <person name="Hibbett D.S."/>
            <person name="Martin F."/>
        </authorList>
    </citation>
    <scope>NUCLEOTIDE SEQUENCE [LARGE SCALE GENOMIC DNA]</scope>
    <source>
        <strain evidence="2">Foug A</strain>
    </source>
</reference>
<dbReference type="Proteomes" id="UP000053989">
    <property type="component" value="Unassembled WGS sequence"/>
</dbReference>
<reference evidence="1 2" key="1">
    <citation type="submission" date="2014-04" db="EMBL/GenBank/DDBJ databases">
        <authorList>
            <consortium name="DOE Joint Genome Institute"/>
            <person name="Kuo A."/>
            <person name="Kohler A."/>
            <person name="Nagy L.G."/>
            <person name="Floudas D."/>
            <person name="Copeland A."/>
            <person name="Barry K.W."/>
            <person name="Cichocki N."/>
            <person name="Veneault-Fourrey C."/>
            <person name="LaButti K."/>
            <person name="Lindquist E.A."/>
            <person name="Lipzen A."/>
            <person name="Lundell T."/>
            <person name="Morin E."/>
            <person name="Murat C."/>
            <person name="Sun H."/>
            <person name="Tunlid A."/>
            <person name="Henrissat B."/>
            <person name="Grigoriev I.V."/>
            <person name="Hibbett D.S."/>
            <person name="Martin F."/>
            <person name="Nordberg H.P."/>
            <person name="Cantor M.N."/>
            <person name="Hua S.X."/>
        </authorList>
    </citation>
    <scope>NUCLEOTIDE SEQUENCE [LARGE SCALE GENOMIC DNA]</scope>
    <source>
        <strain evidence="1 2">Foug A</strain>
    </source>
</reference>
<proteinExistence type="predicted"/>
<keyword evidence="2" id="KW-1185">Reference proteome</keyword>
<protein>
    <submittedName>
        <fullName evidence="1">Uncharacterized protein</fullName>
    </submittedName>
</protein>
<sequence length="233" mass="26893">MSTKITPYQLSIASQYIGIRFCRFSRAMQQSARQSTQPPLNWFQQVRVEVHVLEQILAISNSIRTIMQVPHMANRILSFVTSQNIMAEALFLELRDINVFKVWSAEAQIRNTGMMPNMWWEDGKCLPDQYVSQSIAEIVSEAERFFPTVEDGTEALPLLFNMQQMPTESIQHMSNYCNQTLEELKVEIEVNHGVMQFCQDRLGLFDGTPKVKEQLMETWDQSVCCPANEKDLC</sequence>
<organism evidence="1 2">
    <name type="scientific">Scleroderma citrinum Foug A</name>
    <dbReference type="NCBI Taxonomy" id="1036808"/>
    <lineage>
        <taxon>Eukaryota</taxon>
        <taxon>Fungi</taxon>
        <taxon>Dikarya</taxon>
        <taxon>Basidiomycota</taxon>
        <taxon>Agaricomycotina</taxon>
        <taxon>Agaricomycetes</taxon>
        <taxon>Agaricomycetidae</taxon>
        <taxon>Boletales</taxon>
        <taxon>Sclerodermatineae</taxon>
        <taxon>Sclerodermataceae</taxon>
        <taxon>Scleroderma</taxon>
    </lineage>
</organism>